<dbReference type="Proteomes" id="UP000821865">
    <property type="component" value="Chromosome 3"/>
</dbReference>
<accession>A0ACB8D4U6</accession>
<evidence type="ECO:0000313" key="2">
    <source>
        <dbReference type="Proteomes" id="UP000821865"/>
    </source>
</evidence>
<comment type="caution">
    <text evidence="1">The sequence shown here is derived from an EMBL/GenBank/DDBJ whole genome shotgun (WGS) entry which is preliminary data.</text>
</comment>
<gene>
    <name evidence="1" type="ORF">HPB49_009908</name>
</gene>
<sequence length="261" mass="26803">MVAPSRLRPLTFFGRVPKGATNVDICKALVQRFSQSELKSVQDLGADLPEQALTTELEVFGKVLGISEECVPGFANVGTGNRRVRMEMARPVPNLLRVGNRVVQFEYEGVARLCRRCNLEGHHAVACEAPKCARCEQFSHENCAAACVRCGGDHAVSSCPIRTYSSVTSSSEQQPPAPVQAVTSVLGRPTAATDNEDSQGSLSGGDTAGGEVDSAASDALTSLSTAATSGGGGGEEVAAAPVAATTAAAVPAAAAGLFGEP</sequence>
<keyword evidence="2" id="KW-1185">Reference proteome</keyword>
<protein>
    <submittedName>
        <fullName evidence="1">Uncharacterized protein</fullName>
    </submittedName>
</protein>
<organism evidence="1 2">
    <name type="scientific">Dermacentor silvarum</name>
    <name type="common">Tick</name>
    <dbReference type="NCBI Taxonomy" id="543639"/>
    <lineage>
        <taxon>Eukaryota</taxon>
        <taxon>Metazoa</taxon>
        <taxon>Ecdysozoa</taxon>
        <taxon>Arthropoda</taxon>
        <taxon>Chelicerata</taxon>
        <taxon>Arachnida</taxon>
        <taxon>Acari</taxon>
        <taxon>Parasitiformes</taxon>
        <taxon>Ixodida</taxon>
        <taxon>Ixodoidea</taxon>
        <taxon>Ixodidae</taxon>
        <taxon>Rhipicephalinae</taxon>
        <taxon>Dermacentor</taxon>
    </lineage>
</organism>
<dbReference type="EMBL" id="CM023472">
    <property type="protein sequence ID" value="KAH7959279.1"/>
    <property type="molecule type" value="Genomic_DNA"/>
</dbReference>
<name>A0ACB8D4U6_DERSI</name>
<proteinExistence type="predicted"/>
<evidence type="ECO:0000313" key="1">
    <source>
        <dbReference type="EMBL" id="KAH7959279.1"/>
    </source>
</evidence>
<reference evidence="1" key="1">
    <citation type="submission" date="2020-05" db="EMBL/GenBank/DDBJ databases">
        <title>Large-scale comparative analyses of tick genomes elucidate their genetic diversity and vector capacities.</title>
        <authorList>
            <person name="Jia N."/>
            <person name="Wang J."/>
            <person name="Shi W."/>
            <person name="Du L."/>
            <person name="Sun Y."/>
            <person name="Zhan W."/>
            <person name="Jiang J."/>
            <person name="Wang Q."/>
            <person name="Zhang B."/>
            <person name="Ji P."/>
            <person name="Sakyi L.B."/>
            <person name="Cui X."/>
            <person name="Yuan T."/>
            <person name="Jiang B."/>
            <person name="Yang W."/>
            <person name="Lam T.T.-Y."/>
            <person name="Chang Q."/>
            <person name="Ding S."/>
            <person name="Wang X."/>
            <person name="Zhu J."/>
            <person name="Ruan X."/>
            <person name="Zhao L."/>
            <person name="Wei J."/>
            <person name="Que T."/>
            <person name="Du C."/>
            <person name="Cheng J."/>
            <person name="Dai P."/>
            <person name="Han X."/>
            <person name="Huang E."/>
            <person name="Gao Y."/>
            <person name="Liu J."/>
            <person name="Shao H."/>
            <person name="Ye R."/>
            <person name="Li L."/>
            <person name="Wei W."/>
            <person name="Wang X."/>
            <person name="Wang C."/>
            <person name="Yang T."/>
            <person name="Huo Q."/>
            <person name="Li W."/>
            <person name="Guo W."/>
            <person name="Chen H."/>
            <person name="Zhou L."/>
            <person name="Ni X."/>
            <person name="Tian J."/>
            <person name="Zhou Y."/>
            <person name="Sheng Y."/>
            <person name="Liu T."/>
            <person name="Pan Y."/>
            <person name="Xia L."/>
            <person name="Li J."/>
            <person name="Zhao F."/>
            <person name="Cao W."/>
        </authorList>
    </citation>
    <scope>NUCLEOTIDE SEQUENCE</scope>
    <source>
        <strain evidence="1">Dsil-2018</strain>
    </source>
</reference>